<comment type="caution">
    <text evidence="8">The sequence shown here is derived from an EMBL/GenBank/DDBJ whole genome shotgun (WGS) entry which is preliminary data.</text>
</comment>
<feature type="compositionally biased region" description="Basic and acidic residues" evidence="7">
    <location>
        <begin position="74"/>
        <end position="86"/>
    </location>
</feature>
<keyword evidence="10" id="KW-1185">Reference proteome</keyword>
<protein>
    <recommendedName>
        <fullName evidence="11">Nudix hydrolase domain-containing protein</fullName>
    </recommendedName>
</protein>
<dbReference type="EMBL" id="CAUOFW020008713">
    <property type="protein sequence ID" value="CAK9183632.1"/>
    <property type="molecule type" value="Genomic_DNA"/>
</dbReference>
<dbReference type="EMBL" id="CAUOFW020004359">
    <property type="protein sequence ID" value="CAK9165260.1"/>
    <property type="molecule type" value="Genomic_DNA"/>
</dbReference>
<gene>
    <name evidence="8" type="ORF">ILEXP_LOCUS34420</name>
    <name evidence="9" type="ORF">ILEXP_LOCUS53917</name>
</gene>
<dbReference type="SUPFAM" id="SSF55811">
    <property type="entry name" value="Nudix"/>
    <property type="match status" value="1"/>
</dbReference>
<evidence type="ECO:0000313" key="10">
    <source>
        <dbReference type="Proteomes" id="UP001642360"/>
    </source>
</evidence>
<proteinExistence type="predicted"/>
<dbReference type="AlphaFoldDB" id="A0ABC8T7A6"/>
<feature type="compositionally biased region" description="Basic and acidic residues" evidence="7">
    <location>
        <begin position="93"/>
        <end position="105"/>
    </location>
</feature>
<comment type="cofactor">
    <cofactor evidence="2">
        <name>Mg(2+)</name>
        <dbReference type="ChEBI" id="CHEBI:18420"/>
    </cofactor>
</comment>
<dbReference type="PANTHER" id="PTHR12992:SF24">
    <property type="entry name" value="PEROXISOMAL COENZYME A DIPHOSPHATASE NUDT7"/>
    <property type="match status" value="1"/>
</dbReference>
<dbReference type="Proteomes" id="UP001642360">
    <property type="component" value="Unassembled WGS sequence"/>
</dbReference>
<evidence type="ECO:0000256" key="3">
    <source>
        <dbReference type="ARBA" id="ARBA00022723"/>
    </source>
</evidence>
<dbReference type="InterPro" id="IPR015797">
    <property type="entry name" value="NUDIX_hydrolase-like_dom_sf"/>
</dbReference>
<dbReference type="GO" id="GO:0046872">
    <property type="term" value="F:metal ion binding"/>
    <property type="evidence" value="ECO:0007669"/>
    <property type="project" value="UniProtKB-KW"/>
</dbReference>
<evidence type="ECO:0000256" key="2">
    <source>
        <dbReference type="ARBA" id="ARBA00001946"/>
    </source>
</evidence>
<evidence type="ECO:0008006" key="11">
    <source>
        <dbReference type="Google" id="ProtNLM"/>
    </source>
</evidence>
<evidence type="ECO:0000256" key="4">
    <source>
        <dbReference type="ARBA" id="ARBA00022801"/>
    </source>
</evidence>
<accession>A0ABC8T7A6</accession>
<keyword evidence="4" id="KW-0378">Hydrolase</keyword>
<keyword evidence="3" id="KW-0479">Metal-binding</keyword>
<dbReference type="GO" id="GO:0016787">
    <property type="term" value="F:hydrolase activity"/>
    <property type="evidence" value="ECO:0007669"/>
    <property type="project" value="UniProtKB-KW"/>
</dbReference>
<name>A0ABC8T7A6_9AQUA</name>
<dbReference type="PANTHER" id="PTHR12992">
    <property type="entry name" value="NUDIX HYDROLASE"/>
    <property type="match status" value="1"/>
</dbReference>
<evidence type="ECO:0000313" key="9">
    <source>
        <dbReference type="EMBL" id="CAK9183632.1"/>
    </source>
</evidence>
<reference evidence="8 10" key="1">
    <citation type="submission" date="2024-02" db="EMBL/GenBank/DDBJ databases">
        <authorList>
            <person name="Vignale AGUSTIN F."/>
            <person name="Sosa J E."/>
            <person name="Modenutti C."/>
        </authorList>
    </citation>
    <scope>NUCLEOTIDE SEQUENCE [LARGE SCALE GENOMIC DNA]</scope>
</reference>
<comment type="cofactor">
    <cofactor evidence="1">
        <name>Mn(2+)</name>
        <dbReference type="ChEBI" id="CHEBI:29035"/>
    </cofactor>
</comment>
<sequence>MKNQDFKTLQISCFPLEFDSNTESATNPTANEAERLRYNRSAFLICIFEGEDGDLRLILTDRYSTLSTHSCERDVSLPGGKTEKGDANVTDTALRKGMEDRGLGL</sequence>
<evidence type="ECO:0000313" key="8">
    <source>
        <dbReference type="EMBL" id="CAK9165260.1"/>
    </source>
</evidence>
<organism evidence="8 10">
    <name type="scientific">Ilex paraguariensis</name>
    <name type="common">yerba mate</name>
    <dbReference type="NCBI Taxonomy" id="185542"/>
    <lineage>
        <taxon>Eukaryota</taxon>
        <taxon>Viridiplantae</taxon>
        <taxon>Streptophyta</taxon>
        <taxon>Embryophyta</taxon>
        <taxon>Tracheophyta</taxon>
        <taxon>Spermatophyta</taxon>
        <taxon>Magnoliopsida</taxon>
        <taxon>eudicotyledons</taxon>
        <taxon>Gunneridae</taxon>
        <taxon>Pentapetalae</taxon>
        <taxon>asterids</taxon>
        <taxon>campanulids</taxon>
        <taxon>Aquifoliales</taxon>
        <taxon>Aquifoliaceae</taxon>
        <taxon>Ilex</taxon>
    </lineage>
</organism>
<evidence type="ECO:0000256" key="7">
    <source>
        <dbReference type="SAM" id="MobiDB-lite"/>
    </source>
</evidence>
<keyword evidence="5" id="KW-0460">Magnesium</keyword>
<evidence type="ECO:0000256" key="5">
    <source>
        <dbReference type="ARBA" id="ARBA00022842"/>
    </source>
</evidence>
<evidence type="ECO:0000256" key="6">
    <source>
        <dbReference type="ARBA" id="ARBA00023211"/>
    </source>
</evidence>
<dbReference type="InterPro" id="IPR045121">
    <property type="entry name" value="CoAse"/>
</dbReference>
<dbReference type="Gene3D" id="3.90.79.10">
    <property type="entry name" value="Nucleoside Triphosphate Pyrophosphohydrolase"/>
    <property type="match status" value="1"/>
</dbReference>
<keyword evidence="6" id="KW-0464">Manganese</keyword>
<evidence type="ECO:0000256" key="1">
    <source>
        <dbReference type="ARBA" id="ARBA00001936"/>
    </source>
</evidence>
<feature type="region of interest" description="Disordered" evidence="7">
    <location>
        <begin position="74"/>
        <end position="105"/>
    </location>
</feature>